<evidence type="ECO:0000256" key="1">
    <source>
        <dbReference type="ARBA" id="ARBA00022729"/>
    </source>
</evidence>
<dbReference type="Proteomes" id="UP001298424">
    <property type="component" value="Unassembled WGS sequence"/>
</dbReference>
<evidence type="ECO:0000313" key="7">
    <source>
        <dbReference type="EMBL" id="MCG6503521.1"/>
    </source>
</evidence>
<evidence type="ECO:0000313" key="8">
    <source>
        <dbReference type="Proteomes" id="UP001298424"/>
    </source>
</evidence>
<name>A0ABS9NL58_9NEIS</name>
<keyword evidence="5 6" id="KW-0449">Lipoprotein</keyword>
<protein>
    <recommendedName>
        <fullName evidence="6">LPS-assembly lipoprotein LptE</fullName>
    </recommendedName>
</protein>
<gene>
    <name evidence="6 7" type="primary">lptE</name>
    <name evidence="7" type="ORF">MB824_03295</name>
</gene>
<evidence type="ECO:0000256" key="4">
    <source>
        <dbReference type="ARBA" id="ARBA00023237"/>
    </source>
</evidence>
<comment type="subcellular location">
    <subcellularLocation>
        <location evidence="6">Cell outer membrane</location>
        <topology evidence="6">Lipid-anchor</topology>
    </subcellularLocation>
</comment>
<comment type="subunit">
    <text evidence="6">Component of the lipopolysaccharide transport and assembly complex. Interacts with LptD.</text>
</comment>
<keyword evidence="2 6" id="KW-0472">Membrane</keyword>
<dbReference type="PANTHER" id="PTHR38098:SF1">
    <property type="entry name" value="LPS-ASSEMBLY LIPOPROTEIN LPTE"/>
    <property type="match status" value="1"/>
</dbReference>
<dbReference type="InterPro" id="IPR007485">
    <property type="entry name" value="LPS_assembly_LptE"/>
</dbReference>
<dbReference type="Pfam" id="PF04390">
    <property type="entry name" value="LptE"/>
    <property type="match status" value="1"/>
</dbReference>
<dbReference type="EMBL" id="JAKOOW010000009">
    <property type="protein sequence ID" value="MCG6503521.1"/>
    <property type="molecule type" value="Genomic_DNA"/>
</dbReference>
<keyword evidence="3 6" id="KW-0564">Palmitate</keyword>
<dbReference type="PANTHER" id="PTHR38098">
    <property type="entry name" value="LPS-ASSEMBLY LIPOPROTEIN LPTE"/>
    <property type="match status" value="1"/>
</dbReference>
<comment type="similarity">
    <text evidence="6">Belongs to the LptE lipoprotein family.</text>
</comment>
<sequence>MTIRIFALFAALLLAACGFQPKGRLLGGSLPVRAWHVAGNSLQQPLEDALRHADALPVAAAHAQADLEIVNIDSKKDIYTITRAAKLNEYLLSLKVSAQAYRNGQPWGAPIEVEVRRTLPYADSMVLGKQEEEQTVWKEMQADAAEQIVYRLRFLKAE</sequence>
<evidence type="ECO:0000256" key="3">
    <source>
        <dbReference type="ARBA" id="ARBA00023139"/>
    </source>
</evidence>
<dbReference type="Gene3D" id="3.30.160.150">
    <property type="entry name" value="Lipoprotein like domain"/>
    <property type="match status" value="1"/>
</dbReference>
<keyword evidence="4 6" id="KW-0998">Cell outer membrane</keyword>
<comment type="function">
    <text evidence="6">Together with LptD, is involved in the assembly of lipopolysaccharide (LPS) at the surface of the outer membrane. Required for the proper assembly of LptD. Binds LPS and may serve as the LPS recognition site at the outer membrane.</text>
</comment>
<accession>A0ABS9NL58</accession>
<evidence type="ECO:0000256" key="5">
    <source>
        <dbReference type="ARBA" id="ARBA00023288"/>
    </source>
</evidence>
<proteinExistence type="inferred from homology"/>
<evidence type="ECO:0000256" key="6">
    <source>
        <dbReference type="HAMAP-Rule" id="MF_01186"/>
    </source>
</evidence>
<dbReference type="HAMAP" id="MF_01186">
    <property type="entry name" value="LPS_assembly_LptE"/>
    <property type="match status" value="1"/>
</dbReference>
<dbReference type="RefSeq" id="WP_238745931.1">
    <property type="nucleotide sequence ID" value="NZ_JAKOOW010000009.1"/>
</dbReference>
<dbReference type="PROSITE" id="PS51257">
    <property type="entry name" value="PROKAR_LIPOPROTEIN"/>
    <property type="match status" value="1"/>
</dbReference>
<keyword evidence="8" id="KW-1185">Reference proteome</keyword>
<reference evidence="7 8" key="1">
    <citation type="submission" date="2022-02" db="EMBL/GenBank/DDBJ databases">
        <title>Genome sequence data of Kingella unionensis sp. nov. strain CICC 24913 (CCUG 75125).</title>
        <authorList>
            <person name="Xiao M."/>
        </authorList>
    </citation>
    <scope>NUCLEOTIDE SEQUENCE [LARGE SCALE GENOMIC DNA]</scope>
    <source>
        <strain evidence="7 8">CICC 24913</strain>
    </source>
</reference>
<keyword evidence="1 6" id="KW-0732">Signal</keyword>
<evidence type="ECO:0000256" key="2">
    <source>
        <dbReference type="ARBA" id="ARBA00023136"/>
    </source>
</evidence>
<organism evidence="7 8">
    <name type="scientific">Kingella pumchi</name>
    <dbReference type="NCBI Taxonomy" id="2779506"/>
    <lineage>
        <taxon>Bacteria</taxon>
        <taxon>Pseudomonadati</taxon>
        <taxon>Pseudomonadota</taxon>
        <taxon>Betaproteobacteria</taxon>
        <taxon>Neisseriales</taxon>
        <taxon>Neisseriaceae</taxon>
        <taxon>Kingella</taxon>
    </lineage>
</organism>
<comment type="caution">
    <text evidence="7">The sequence shown here is derived from an EMBL/GenBank/DDBJ whole genome shotgun (WGS) entry which is preliminary data.</text>
</comment>